<keyword evidence="1 4" id="KW-0812">Transmembrane</keyword>
<reference evidence="5 6" key="1">
    <citation type="journal article" date="2021" name="BMC Genomics">
        <title>Datura genome reveals duplications of psychoactive alkaloid biosynthetic genes and high mutation rate following tissue culture.</title>
        <authorList>
            <person name="Rajewski A."/>
            <person name="Carter-House D."/>
            <person name="Stajich J."/>
            <person name="Litt A."/>
        </authorList>
    </citation>
    <scope>NUCLEOTIDE SEQUENCE [LARGE SCALE GENOMIC DNA]</scope>
    <source>
        <strain evidence="5">AR-01</strain>
    </source>
</reference>
<comment type="caution">
    <text evidence="5">The sequence shown here is derived from an EMBL/GenBank/DDBJ whole genome shotgun (WGS) entry which is preliminary data.</text>
</comment>
<sequence length="82" mass="8999">LEMLGSKTRAGQAKVLGTLMGIVGAMLLTFYKGLEIKTWSIKVDFRGQMAVSQHHQKPYAHILGPILAICCCFSTSLSLIFQ</sequence>
<evidence type="ECO:0000256" key="2">
    <source>
        <dbReference type="ARBA" id="ARBA00022989"/>
    </source>
</evidence>
<keyword evidence="2 4" id="KW-1133">Transmembrane helix</keyword>
<evidence type="ECO:0000313" key="5">
    <source>
        <dbReference type="EMBL" id="MCE3215913.1"/>
    </source>
</evidence>
<feature type="non-terminal residue" evidence="5">
    <location>
        <position position="1"/>
    </location>
</feature>
<name>A0ABS8WV34_DATST</name>
<feature type="transmembrane region" description="Helical" evidence="4">
    <location>
        <begin position="59"/>
        <end position="81"/>
    </location>
</feature>
<proteinExistence type="predicted"/>
<protein>
    <recommendedName>
        <fullName evidence="7">WAT1-related protein</fullName>
    </recommendedName>
</protein>
<evidence type="ECO:0008006" key="7">
    <source>
        <dbReference type="Google" id="ProtNLM"/>
    </source>
</evidence>
<keyword evidence="6" id="KW-1185">Reference proteome</keyword>
<gene>
    <name evidence="5" type="ORF">HAX54_004076</name>
</gene>
<keyword evidence="3 4" id="KW-0472">Membrane</keyword>
<feature type="non-terminal residue" evidence="5">
    <location>
        <position position="82"/>
    </location>
</feature>
<dbReference type="Proteomes" id="UP000823775">
    <property type="component" value="Unassembled WGS sequence"/>
</dbReference>
<dbReference type="PANTHER" id="PTHR31218">
    <property type="entry name" value="WAT1-RELATED PROTEIN"/>
    <property type="match status" value="1"/>
</dbReference>
<evidence type="ECO:0000256" key="3">
    <source>
        <dbReference type="ARBA" id="ARBA00023136"/>
    </source>
</evidence>
<dbReference type="InterPro" id="IPR030184">
    <property type="entry name" value="WAT1-related"/>
</dbReference>
<evidence type="ECO:0000313" key="6">
    <source>
        <dbReference type="Proteomes" id="UP000823775"/>
    </source>
</evidence>
<evidence type="ECO:0000256" key="4">
    <source>
        <dbReference type="SAM" id="Phobius"/>
    </source>
</evidence>
<feature type="transmembrane region" description="Helical" evidence="4">
    <location>
        <begin position="12"/>
        <end position="31"/>
    </location>
</feature>
<organism evidence="5 6">
    <name type="scientific">Datura stramonium</name>
    <name type="common">Jimsonweed</name>
    <name type="synonym">Common thornapple</name>
    <dbReference type="NCBI Taxonomy" id="4076"/>
    <lineage>
        <taxon>Eukaryota</taxon>
        <taxon>Viridiplantae</taxon>
        <taxon>Streptophyta</taxon>
        <taxon>Embryophyta</taxon>
        <taxon>Tracheophyta</taxon>
        <taxon>Spermatophyta</taxon>
        <taxon>Magnoliopsida</taxon>
        <taxon>eudicotyledons</taxon>
        <taxon>Gunneridae</taxon>
        <taxon>Pentapetalae</taxon>
        <taxon>asterids</taxon>
        <taxon>lamiids</taxon>
        <taxon>Solanales</taxon>
        <taxon>Solanaceae</taxon>
        <taxon>Solanoideae</taxon>
        <taxon>Datureae</taxon>
        <taxon>Datura</taxon>
    </lineage>
</organism>
<evidence type="ECO:0000256" key="1">
    <source>
        <dbReference type="ARBA" id="ARBA00022692"/>
    </source>
</evidence>
<accession>A0ABS8WV34</accession>
<dbReference type="EMBL" id="JACEIK010011835">
    <property type="protein sequence ID" value="MCE3215913.1"/>
    <property type="molecule type" value="Genomic_DNA"/>
</dbReference>